<feature type="compositionally biased region" description="Basic and acidic residues" evidence="7">
    <location>
        <begin position="209"/>
        <end position="218"/>
    </location>
</feature>
<feature type="compositionally biased region" description="Acidic residues" evidence="7">
    <location>
        <begin position="219"/>
        <end position="229"/>
    </location>
</feature>
<dbReference type="PROSITE" id="PS50071">
    <property type="entry name" value="HOMEOBOX_2"/>
    <property type="match status" value="1"/>
</dbReference>
<evidence type="ECO:0000256" key="4">
    <source>
        <dbReference type="ARBA" id="ARBA00023155"/>
    </source>
</evidence>
<keyword evidence="3 6" id="KW-0238">DNA-binding</keyword>
<evidence type="ECO:0000313" key="9">
    <source>
        <dbReference type="EMBL" id="OWF35071.1"/>
    </source>
</evidence>
<dbReference type="EMBL" id="NEDP02076742">
    <property type="protein sequence ID" value="OWF35071.1"/>
    <property type="molecule type" value="Genomic_DNA"/>
</dbReference>
<dbReference type="Proteomes" id="UP000242188">
    <property type="component" value="Unassembled WGS sequence"/>
</dbReference>
<dbReference type="InterPro" id="IPR001356">
    <property type="entry name" value="HD"/>
</dbReference>
<feature type="compositionally biased region" description="Polar residues" evidence="7">
    <location>
        <begin position="356"/>
        <end position="373"/>
    </location>
</feature>
<feature type="compositionally biased region" description="Polar residues" evidence="7">
    <location>
        <begin position="435"/>
        <end position="447"/>
    </location>
</feature>
<dbReference type="STRING" id="6573.A0A210PF37"/>
<dbReference type="Gene3D" id="1.10.10.60">
    <property type="entry name" value="Homeodomain-like"/>
    <property type="match status" value="1"/>
</dbReference>
<dbReference type="SUPFAM" id="SSF46689">
    <property type="entry name" value="Homeodomain-like"/>
    <property type="match status" value="1"/>
</dbReference>
<dbReference type="PANTHER" id="PTHR11211">
    <property type="entry name" value="IROQUOIS-CLASS HOMEODOMAIN PROTEIN IRX"/>
    <property type="match status" value="1"/>
</dbReference>
<dbReference type="OrthoDB" id="5399138at2759"/>
<feature type="DNA-binding region" description="Homeobox" evidence="6">
    <location>
        <begin position="147"/>
        <end position="209"/>
    </location>
</feature>
<dbReference type="InterPro" id="IPR009057">
    <property type="entry name" value="Homeodomain-like_sf"/>
</dbReference>
<feature type="compositionally biased region" description="Basic and acidic residues" evidence="7">
    <location>
        <begin position="242"/>
        <end position="258"/>
    </location>
</feature>
<keyword evidence="5 6" id="KW-0539">Nucleus</keyword>
<evidence type="ECO:0000256" key="7">
    <source>
        <dbReference type="SAM" id="MobiDB-lite"/>
    </source>
</evidence>
<evidence type="ECO:0000256" key="2">
    <source>
        <dbReference type="ARBA" id="ARBA00008446"/>
    </source>
</evidence>
<keyword evidence="10" id="KW-1185">Reference proteome</keyword>
<dbReference type="GO" id="GO:0000978">
    <property type="term" value="F:RNA polymerase II cis-regulatory region sequence-specific DNA binding"/>
    <property type="evidence" value="ECO:0007669"/>
    <property type="project" value="TreeGrafter"/>
</dbReference>
<comment type="similarity">
    <text evidence="2">Belongs to the TALE/IRO homeobox family.</text>
</comment>
<dbReference type="InterPro" id="IPR017970">
    <property type="entry name" value="Homeobox_CS"/>
</dbReference>
<dbReference type="FunFam" id="1.10.10.60:FF:000003">
    <property type="entry name" value="Iroquois-class homeobox protein IRX"/>
    <property type="match status" value="1"/>
</dbReference>
<keyword evidence="4 6" id="KW-0371">Homeobox</keyword>
<dbReference type="PROSITE" id="PS00027">
    <property type="entry name" value="HOMEOBOX_1"/>
    <property type="match status" value="1"/>
</dbReference>
<comment type="subcellular location">
    <subcellularLocation>
        <location evidence="1 6">Nucleus</location>
    </subcellularLocation>
</comment>
<feature type="region of interest" description="Disordered" evidence="7">
    <location>
        <begin position="356"/>
        <end position="447"/>
    </location>
</feature>
<evidence type="ECO:0000256" key="6">
    <source>
        <dbReference type="PROSITE-ProRule" id="PRU00108"/>
    </source>
</evidence>
<evidence type="ECO:0000259" key="8">
    <source>
        <dbReference type="PROSITE" id="PS50071"/>
    </source>
</evidence>
<dbReference type="SMART" id="SM00389">
    <property type="entry name" value="HOX"/>
    <property type="match status" value="1"/>
</dbReference>
<evidence type="ECO:0000256" key="5">
    <source>
        <dbReference type="ARBA" id="ARBA00023242"/>
    </source>
</evidence>
<dbReference type="GO" id="GO:0005634">
    <property type="term" value="C:nucleus"/>
    <property type="evidence" value="ECO:0007669"/>
    <property type="project" value="UniProtKB-SubCell"/>
</dbReference>
<feature type="domain" description="Homeobox" evidence="8">
    <location>
        <begin position="145"/>
        <end position="208"/>
    </location>
</feature>
<evidence type="ECO:0000256" key="3">
    <source>
        <dbReference type="ARBA" id="ARBA00023125"/>
    </source>
</evidence>
<dbReference type="GO" id="GO:0048468">
    <property type="term" value="P:cell development"/>
    <property type="evidence" value="ECO:0007669"/>
    <property type="project" value="TreeGrafter"/>
</dbReference>
<gene>
    <name evidence="9" type="ORF">KP79_PYT13394</name>
</gene>
<dbReference type="CDD" id="cd00086">
    <property type="entry name" value="homeodomain"/>
    <property type="match status" value="1"/>
</dbReference>
<feature type="compositionally biased region" description="Basic and acidic residues" evidence="7">
    <location>
        <begin position="425"/>
        <end position="434"/>
    </location>
</feature>
<proteinExistence type="inferred from homology"/>
<dbReference type="GO" id="GO:0000981">
    <property type="term" value="F:DNA-binding transcription factor activity, RNA polymerase II-specific"/>
    <property type="evidence" value="ECO:0007669"/>
    <property type="project" value="InterPro"/>
</dbReference>
<evidence type="ECO:0000256" key="1">
    <source>
        <dbReference type="ARBA" id="ARBA00004123"/>
    </source>
</evidence>
<dbReference type="GO" id="GO:0030182">
    <property type="term" value="P:neuron differentiation"/>
    <property type="evidence" value="ECO:0007669"/>
    <property type="project" value="TreeGrafter"/>
</dbReference>
<evidence type="ECO:0000313" key="10">
    <source>
        <dbReference type="Proteomes" id="UP000242188"/>
    </source>
</evidence>
<comment type="caution">
    <text evidence="9">The sequence shown here is derived from an EMBL/GenBank/DDBJ whole genome shotgun (WGS) entry which is preliminary data.</text>
</comment>
<name>A0A210PF37_MIZYE</name>
<sequence>MAFAAHFGFSPPTSGGLQAQQLMLTTKTSGSQSSPGVVDGGRGLISAEGRGILPGEGMPVGAAIPYLSRMAGLPESVYAQAAMNIPGAGIEPSAFYALNGAAQGLSVDRSHELWKNLHHQSPVVYPFDPMLATHPYGAFYGGFDLNNAARRKNATRETTSALKAWLYEHRKNPYPTKGEKIMLAIITKMTLTQVSTWFANARRRLKKESKVGWSKDKDIEDNDDSDVDVDDRGTADDSDDEGKERRTTNVADCRRIREVEEDEDIQVTNSDLSDISDTDDDTCTRPKPDITPMSQSKQLLLNFNRAAETSPLFVPHRYLTTQSVSRTGMSHSVPSNIRNQINPKPKIWSIADFVNTSNKSTDTSDNRTVQGCETLSHRRSTSASNDDRNTPAMSESSHTERLIAHAHKNTAAESAQGKALNLSLGEKEKSHEDQTTSQKTDPGSSDR</sequence>
<accession>A0A210PF37</accession>
<organism evidence="9 10">
    <name type="scientific">Mizuhopecten yessoensis</name>
    <name type="common">Japanese scallop</name>
    <name type="synonym">Patinopecten yessoensis</name>
    <dbReference type="NCBI Taxonomy" id="6573"/>
    <lineage>
        <taxon>Eukaryota</taxon>
        <taxon>Metazoa</taxon>
        <taxon>Spiralia</taxon>
        <taxon>Lophotrochozoa</taxon>
        <taxon>Mollusca</taxon>
        <taxon>Bivalvia</taxon>
        <taxon>Autobranchia</taxon>
        <taxon>Pteriomorphia</taxon>
        <taxon>Pectinida</taxon>
        <taxon>Pectinoidea</taxon>
        <taxon>Pectinidae</taxon>
        <taxon>Mizuhopecten</taxon>
    </lineage>
</organism>
<feature type="region of interest" description="Disordered" evidence="7">
    <location>
        <begin position="209"/>
        <end position="292"/>
    </location>
</feature>
<dbReference type="InterPro" id="IPR008422">
    <property type="entry name" value="KN_HD"/>
</dbReference>
<dbReference type="PANTHER" id="PTHR11211:SF40">
    <property type="entry name" value="MIRROR, ISOFORM C"/>
    <property type="match status" value="1"/>
</dbReference>
<dbReference type="Pfam" id="PF05920">
    <property type="entry name" value="Homeobox_KN"/>
    <property type="match status" value="1"/>
</dbReference>
<protein>
    <submittedName>
        <fullName evidence="9">Iroquois-class homeodomain protein irx-5</fullName>
    </submittedName>
</protein>
<reference evidence="9 10" key="1">
    <citation type="journal article" date="2017" name="Nat. Ecol. Evol.">
        <title>Scallop genome provides insights into evolution of bilaterian karyotype and development.</title>
        <authorList>
            <person name="Wang S."/>
            <person name="Zhang J."/>
            <person name="Jiao W."/>
            <person name="Li J."/>
            <person name="Xun X."/>
            <person name="Sun Y."/>
            <person name="Guo X."/>
            <person name="Huan P."/>
            <person name="Dong B."/>
            <person name="Zhang L."/>
            <person name="Hu X."/>
            <person name="Sun X."/>
            <person name="Wang J."/>
            <person name="Zhao C."/>
            <person name="Wang Y."/>
            <person name="Wang D."/>
            <person name="Huang X."/>
            <person name="Wang R."/>
            <person name="Lv J."/>
            <person name="Li Y."/>
            <person name="Zhang Z."/>
            <person name="Liu B."/>
            <person name="Lu W."/>
            <person name="Hui Y."/>
            <person name="Liang J."/>
            <person name="Zhou Z."/>
            <person name="Hou R."/>
            <person name="Li X."/>
            <person name="Liu Y."/>
            <person name="Li H."/>
            <person name="Ning X."/>
            <person name="Lin Y."/>
            <person name="Zhao L."/>
            <person name="Xing Q."/>
            <person name="Dou J."/>
            <person name="Li Y."/>
            <person name="Mao J."/>
            <person name="Guo H."/>
            <person name="Dou H."/>
            <person name="Li T."/>
            <person name="Mu C."/>
            <person name="Jiang W."/>
            <person name="Fu Q."/>
            <person name="Fu X."/>
            <person name="Miao Y."/>
            <person name="Liu J."/>
            <person name="Yu Q."/>
            <person name="Li R."/>
            <person name="Liao H."/>
            <person name="Li X."/>
            <person name="Kong Y."/>
            <person name="Jiang Z."/>
            <person name="Chourrout D."/>
            <person name="Li R."/>
            <person name="Bao Z."/>
        </authorList>
    </citation>
    <scope>NUCLEOTIDE SEQUENCE [LARGE SCALE GENOMIC DNA]</scope>
    <source>
        <strain evidence="9 10">PY_sf001</strain>
    </source>
</reference>
<dbReference type="AlphaFoldDB" id="A0A210PF37"/>